<organism evidence="2 3">
    <name type="scientific">Rubrivivax gelatinosus</name>
    <name type="common">Rhodocyclus gelatinosus</name>
    <name type="synonym">Rhodopseudomonas gelatinosa</name>
    <dbReference type="NCBI Taxonomy" id="28068"/>
    <lineage>
        <taxon>Bacteria</taxon>
        <taxon>Pseudomonadati</taxon>
        <taxon>Pseudomonadota</taxon>
        <taxon>Betaproteobacteria</taxon>
        <taxon>Burkholderiales</taxon>
        <taxon>Sphaerotilaceae</taxon>
        <taxon>Rubrivivax</taxon>
    </lineage>
</organism>
<dbReference type="EMBL" id="NRRU01000094">
    <property type="protein sequence ID" value="MBK1715050.1"/>
    <property type="molecule type" value="Genomic_DNA"/>
</dbReference>
<dbReference type="InterPro" id="IPR050583">
    <property type="entry name" value="Mycobacterial_A85_antigen"/>
</dbReference>
<protein>
    <recommendedName>
        <fullName evidence="4">Alpha/beta hydrolase</fullName>
    </recommendedName>
</protein>
<evidence type="ECO:0000313" key="3">
    <source>
        <dbReference type="Proteomes" id="UP001041814"/>
    </source>
</evidence>
<reference evidence="2" key="2">
    <citation type="journal article" date="2020" name="Microorganisms">
        <title>Osmotic Adaptation and Compatible Solute Biosynthesis of Phototrophic Bacteria as Revealed from Genome Analyses.</title>
        <authorList>
            <person name="Imhoff J.F."/>
            <person name="Rahn T."/>
            <person name="Kunzel S."/>
            <person name="Keller A."/>
            <person name="Neulinger S.C."/>
        </authorList>
    </citation>
    <scope>NUCLEOTIDE SEQUENCE</scope>
    <source>
        <strain evidence="2">IM 151</strain>
    </source>
</reference>
<gene>
    <name evidence="2" type="ORF">CKO43_20010</name>
</gene>
<evidence type="ECO:0000256" key="1">
    <source>
        <dbReference type="SAM" id="SignalP"/>
    </source>
</evidence>
<feature type="signal peptide" evidence="1">
    <location>
        <begin position="1"/>
        <end position="35"/>
    </location>
</feature>
<dbReference type="Gene3D" id="3.40.50.1820">
    <property type="entry name" value="alpha/beta hydrolase"/>
    <property type="match status" value="1"/>
</dbReference>
<reference evidence="2" key="1">
    <citation type="submission" date="2017-08" db="EMBL/GenBank/DDBJ databases">
        <authorList>
            <person name="Imhoff J.F."/>
            <person name="Rahn T."/>
            <person name="Kuenzel S."/>
            <person name="Neulinger S.C."/>
        </authorList>
    </citation>
    <scope>NUCLEOTIDE SEQUENCE</scope>
    <source>
        <strain evidence="2">IM 151</strain>
    </source>
</reference>
<dbReference type="RefSeq" id="WP_200379752.1">
    <property type="nucleotide sequence ID" value="NZ_NRRU01000094.1"/>
</dbReference>
<sequence>MSRARRTSPKQLSGSGMCGRLTLPLILACLQTACAADAGSGSPASLARRPAVAHVYAGTVERNQSIASRITGITYPYHVYLPEGYASSGRRYPVIYATDGQWNFGSFSRILDQRRKAVILVSIEQGGPDRREVDYTEDGARAYGRFLREELAPLVEARYRSAGPRSFTGTSYGALLGAILLSREDVTKPFFSNYLLFDGAFWGLSSASVADEELRLTASPHLPVKLLLTTASAPGNVNDVLAYEARYKSRAYVGLMIRRQDFNVAHNNVARPSFEWAVDLID</sequence>
<evidence type="ECO:0000313" key="2">
    <source>
        <dbReference type="EMBL" id="MBK1715050.1"/>
    </source>
</evidence>
<proteinExistence type="predicted"/>
<dbReference type="InterPro" id="IPR000801">
    <property type="entry name" value="Esterase-like"/>
</dbReference>
<dbReference type="Pfam" id="PF00756">
    <property type="entry name" value="Esterase"/>
    <property type="match status" value="1"/>
</dbReference>
<dbReference type="Proteomes" id="UP001041814">
    <property type="component" value="Unassembled WGS sequence"/>
</dbReference>
<keyword evidence="1" id="KW-0732">Signal</keyword>
<dbReference type="PANTHER" id="PTHR48098:SF6">
    <property type="entry name" value="FERRI-BACILLIBACTIN ESTERASE BESA"/>
    <property type="match status" value="1"/>
</dbReference>
<dbReference type="InterPro" id="IPR029058">
    <property type="entry name" value="AB_hydrolase_fold"/>
</dbReference>
<feature type="chain" id="PRO_5046816160" description="Alpha/beta hydrolase" evidence="1">
    <location>
        <begin position="36"/>
        <end position="282"/>
    </location>
</feature>
<dbReference type="SUPFAM" id="SSF53474">
    <property type="entry name" value="alpha/beta-Hydrolases"/>
    <property type="match status" value="1"/>
</dbReference>
<keyword evidence="3" id="KW-1185">Reference proteome</keyword>
<name>A0ABS1E290_RUBGE</name>
<evidence type="ECO:0008006" key="4">
    <source>
        <dbReference type="Google" id="ProtNLM"/>
    </source>
</evidence>
<accession>A0ABS1E290</accession>
<dbReference type="PANTHER" id="PTHR48098">
    <property type="entry name" value="ENTEROCHELIN ESTERASE-RELATED"/>
    <property type="match status" value="1"/>
</dbReference>
<comment type="caution">
    <text evidence="2">The sequence shown here is derived from an EMBL/GenBank/DDBJ whole genome shotgun (WGS) entry which is preliminary data.</text>
</comment>